<dbReference type="EMBL" id="PISJ01000012">
    <property type="protein sequence ID" value="PKF33881.1"/>
    <property type="molecule type" value="Genomic_DNA"/>
</dbReference>
<organism evidence="2 4">
    <name type="scientific">Acinetobacter proteolyticus</name>
    <dbReference type="NCBI Taxonomy" id="1776741"/>
    <lineage>
        <taxon>Bacteria</taxon>
        <taxon>Pseudomonadati</taxon>
        <taxon>Pseudomonadota</taxon>
        <taxon>Gammaproteobacteria</taxon>
        <taxon>Moraxellales</taxon>
        <taxon>Moraxellaceae</taxon>
        <taxon>Acinetobacter</taxon>
    </lineage>
</organism>
<reference evidence="3 5" key="2">
    <citation type="submission" date="2019-10" db="EMBL/GenBank/DDBJ databases">
        <authorList>
            <person name="Karimi E."/>
        </authorList>
    </citation>
    <scope>NUCLEOTIDE SEQUENCE [LARGE SCALE GENOMIC DNA]</scope>
    <source>
        <strain evidence="3">Acinetobacter sp. 8BE</strain>
    </source>
</reference>
<evidence type="ECO:0000313" key="3">
    <source>
        <dbReference type="EMBL" id="VXA57880.1"/>
    </source>
</evidence>
<dbReference type="RefSeq" id="WP_101236260.1">
    <property type="nucleotide sequence ID" value="NZ_LR732744.1"/>
</dbReference>
<feature type="chain" id="PRO_5036320169" evidence="1">
    <location>
        <begin position="24"/>
        <end position="122"/>
    </location>
</feature>
<protein>
    <submittedName>
        <fullName evidence="2">Uncharacterized protein</fullName>
    </submittedName>
</protein>
<evidence type="ECO:0000313" key="4">
    <source>
        <dbReference type="Proteomes" id="UP000233553"/>
    </source>
</evidence>
<evidence type="ECO:0000256" key="1">
    <source>
        <dbReference type="SAM" id="SignalP"/>
    </source>
</evidence>
<gene>
    <name evidence="3" type="ORF">ACI8B_50365</name>
    <name evidence="2" type="ORF">CW311_08520</name>
</gene>
<reference evidence="2 4" key="1">
    <citation type="submission" date="2017-12" db="EMBL/GenBank/DDBJ databases">
        <title>Draft Genome sequences of multiple microbial strains isolated from spacecraft associated surfaces.</title>
        <authorList>
            <person name="Seuylemezian A."/>
            <person name="Vaishampayan P."/>
            <person name="Venkateswaran K."/>
        </authorList>
    </citation>
    <scope>NUCLEOTIDE SEQUENCE [LARGE SCALE GENOMIC DNA]</scope>
    <source>
        <strain evidence="2 4">2P01AA</strain>
    </source>
</reference>
<sequence length="122" mass="13800">MKKMPLVFSILIFSLVFPFTTFANSPDPKESMDIFMGTLTIQDNKAILTRCDIAQNEYVLKDADWSKEKAVSSFLSKATKLKQPIYAEVIAAYKNEKDINILLVDSIENLTEAKSCHLSDLF</sequence>
<dbReference type="Proteomes" id="UP000233553">
    <property type="component" value="Unassembled WGS sequence"/>
</dbReference>
<evidence type="ECO:0000313" key="5">
    <source>
        <dbReference type="Proteomes" id="UP000430404"/>
    </source>
</evidence>
<feature type="signal peptide" evidence="1">
    <location>
        <begin position="1"/>
        <end position="23"/>
    </location>
</feature>
<accession>A0A653KA66</accession>
<keyword evidence="1" id="KW-0732">Signal</keyword>
<dbReference type="Proteomes" id="UP000430404">
    <property type="component" value="Unassembled WGS sequence"/>
</dbReference>
<dbReference type="EMBL" id="CABWKZ010000045">
    <property type="protein sequence ID" value="VXA57880.1"/>
    <property type="molecule type" value="Genomic_DNA"/>
</dbReference>
<dbReference type="AlphaFoldDB" id="A0A2N0WFL4"/>
<evidence type="ECO:0000313" key="2">
    <source>
        <dbReference type="EMBL" id="PKF33881.1"/>
    </source>
</evidence>
<proteinExistence type="predicted"/>
<accession>A0A2N0WFL4</accession>
<name>A0A2N0WFL4_9GAMM</name>